<evidence type="ECO:0000313" key="2">
    <source>
        <dbReference type="Proteomes" id="UP001638806"/>
    </source>
</evidence>
<protein>
    <submittedName>
        <fullName evidence="1">Uncharacterized protein</fullName>
    </submittedName>
</protein>
<name>A0ACC4D913_PURLI</name>
<comment type="caution">
    <text evidence="1">The sequence shown here is derived from an EMBL/GenBank/DDBJ whole genome shotgun (WGS) entry which is preliminary data.</text>
</comment>
<keyword evidence="2" id="KW-1185">Reference proteome</keyword>
<dbReference type="EMBL" id="JBGNUJ010000012">
    <property type="protein sequence ID" value="KAL3952855.1"/>
    <property type="molecule type" value="Genomic_DNA"/>
</dbReference>
<sequence>MDSTLMFSSNAFGVRAFNSENGLVMEEPENLPASTAIFGNDPSMSWIDDTIPDLDARKLAMNDHSNNGMHFPDPFSPRTTSSSISNPSDAVNHSMSEGQTGAVKKRGRPRKARPTSTTAAISMADPGTGFERRTRTNSEAEAPGADDSRAVRVREMNRIAADKCRLRRRNEEDKLKSKHDDLEQDRRRLSVALSELTAETYLLKNMLMEPGSCDCRLIQDYLKESASEWVAKRLKVSAAPVATFS</sequence>
<dbReference type="Proteomes" id="UP001638806">
    <property type="component" value="Unassembled WGS sequence"/>
</dbReference>
<proteinExistence type="predicted"/>
<gene>
    <name evidence="1" type="ORF">ACCO45_012798</name>
</gene>
<organism evidence="1 2">
    <name type="scientific">Purpureocillium lilacinum</name>
    <name type="common">Paecilomyces lilacinus</name>
    <dbReference type="NCBI Taxonomy" id="33203"/>
    <lineage>
        <taxon>Eukaryota</taxon>
        <taxon>Fungi</taxon>
        <taxon>Dikarya</taxon>
        <taxon>Ascomycota</taxon>
        <taxon>Pezizomycotina</taxon>
        <taxon>Sordariomycetes</taxon>
        <taxon>Hypocreomycetidae</taxon>
        <taxon>Hypocreales</taxon>
        <taxon>Ophiocordycipitaceae</taxon>
        <taxon>Purpureocillium</taxon>
    </lineage>
</organism>
<reference evidence="1" key="1">
    <citation type="submission" date="2024-12" db="EMBL/GenBank/DDBJ databases">
        <title>Comparative genomics and development of molecular markers within Purpureocillium lilacinum and among Purpureocillium species.</title>
        <authorList>
            <person name="Yeh Z.-Y."/>
            <person name="Ni N.-T."/>
            <person name="Lo P.-H."/>
            <person name="Mushyakhwo K."/>
            <person name="Lin C.-F."/>
            <person name="Nai Y.-S."/>
        </authorList>
    </citation>
    <scope>NUCLEOTIDE SEQUENCE</scope>
    <source>
        <strain evidence="1">NCHU-NPUST-175</strain>
    </source>
</reference>
<accession>A0ACC4D913</accession>
<evidence type="ECO:0000313" key="1">
    <source>
        <dbReference type="EMBL" id="KAL3952855.1"/>
    </source>
</evidence>